<proteinExistence type="inferred from homology"/>
<evidence type="ECO:0000256" key="5">
    <source>
        <dbReference type="RuleBase" id="RU361267"/>
    </source>
</evidence>
<keyword evidence="5" id="KW-0444">Lipid biosynthesis</keyword>
<keyword evidence="5" id="KW-0594">Phospholipid biosynthesis</keyword>
<keyword evidence="9" id="KW-1185">Reference proteome</keyword>
<evidence type="ECO:0000313" key="8">
    <source>
        <dbReference type="EMBL" id="CRK90844.1"/>
    </source>
</evidence>
<accession>A0A1J1HTZ7</accession>
<dbReference type="SUPFAM" id="SSF69593">
    <property type="entry name" value="Glycerol-3-phosphate (1)-acyltransferase"/>
    <property type="match status" value="1"/>
</dbReference>
<dbReference type="GO" id="GO:0003841">
    <property type="term" value="F:1-acylglycerol-3-phosphate O-acyltransferase activity"/>
    <property type="evidence" value="ECO:0007669"/>
    <property type="project" value="UniProtKB-UniRule"/>
</dbReference>
<dbReference type="EMBL" id="CVRI01000020">
    <property type="protein sequence ID" value="CRK90844.1"/>
    <property type="molecule type" value="Genomic_DNA"/>
</dbReference>
<dbReference type="GO" id="GO:0006654">
    <property type="term" value="P:phosphatidic acid biosynthetic process"/>
    <property type="evidence" value="ECO:0007669"/>
    <property type="project" value="TreeGrafter"/>
</dbReference>
<keyword evidence="4 5" id="KW-0012">Acyltransferase</keyword>
<comment type="similarity">
    <text evidence="2 5">Belongs to the 1-acyl-sn-glycerol-3-phosphate acyltransferase family.</text>
</comment>
<evidence type="ECO:0000313" key="9">
    <source>
        <dbReference type="Proteomes" id="UP000183832"/>
    </source>
</evidence>
<comment type="pathway">
    <text evidence="1">Phospholipid metabolism; CDP-diacylglycerol biosynthesis; CDP-diacylglycerol from sn-glycerol 3-phosphate: step 2/3.</text>
</comment>
<comment type="domain">
    <text evidence="5">The HXXXXD motif is essential for acyltransferase activity and may constitute the binding site for the phosphate moiety of the glycerol-3-phosphate.</text>
</comment>
<evidence type="ECO:0000256" key="2">
    <source>
        <dbReference type="ARBA" id="ARBA00008655"/>
    </source>
</evidence>
<feature type="domain" description="Phospholipid/glycerol acyltransferase" evidence="7">
    <location>
        <begin position="90"/>
        <end position="207"/>
    </location>
</feature>
<dbReference type="GO" id="GO:0016020">
    <property type="term" value="C:membrane"/>
    <property type="evidence" value="ECO:0007669"/>
    <property type="project" value="InterPro"/>
</dbReference>
<evidence type="ECO:0000259" key="7">
    <source>
        <dbReference type="SMART" id="SM00563"/>
    </source>
</evidence>
<keyword evidence="3 5" id="KW-0808">Transferase</keyword>
<keyword evidence="5" id="KW-0443">Lipid metabolism</keyword>
<evidence type="ECO:0000256" key="6">
    <source>
        <dbReference type="SAM" id="Phobius"/>
    </source>
</evidence>
<dbReference type="PANTHER" id="PTHR10434">
    <property type="entry name" value="1-ACYL-SN-GLYCEROL-3-PHOSPHATE ACYLTRANSFERASE"/>
    <property type="match status" value="1"/>
</dbReference>
<organism evidence="8 9">
    <name type="scientific">Clunio marinus</name>
    <dbReference type="NCBI Taxonomy" id="568069"/>
    <lineage>
        <taxon>Eukaryota</taxon>
        <taxon>Metazoa</taxon>
        <taxon>Ecdysozoa</taxon>
        <taxon>Arthropoda</taxon>
        <taxon>Hexapoda</taxon>
        <taxon>Insecta</taxon>
        <taxon>Pterygota</taxon>
        <taxon>Neoptera</taxon>
        <taxon>Endopterygota</taxon>
        <taxon>Diptera</taxon>
        <taxon>Nematocera</taxon>
        <taxon>Chironomoidea</taxon>
        <taxon>Chironomidae</taxon>
        <taxon>Clunio</taxon>
    </lineage>
</organism>
<dbReference type="Pfam" id="PF01553">
    <property type="entry name" value="Acyltransferase"/>
    <property type="match status" value="1"/>
</dbReference>
<keyword evidence="6" id="KW-0812">Transmembrane</keyword>
<dbReference type="CDD" id="cd07989">
    <property type="entry name" value="LPLAT_AGPAT-like"/>
    <property type="match status" value="1"/>
</dbReference>
<evidence type="ECO:0000256" key="3">
    <source>
        <dbReference type="ARBA" id="ARBA00022679"/>
    </source>
</evidence>
<reference evidence="8 9" key="1">
    <citation type="submission" date="2015-04" db="EMBL/GenBank/DDBJ databases">
        <authorList>
            <person name="Syromyatnikov M.Y."/>
            <person name="Popov V.N."/>
        </authorList>
    </citation>
    <scope>NUCLEOTIDE SEQUENCE [LARGE SCALE GENOMIC DNA]</scope>
</reference>
<dbReference type="GO" id="GO:0005783">
    <property type="term" value="C:endoplasmic reticulum"/>
    <property type="evidence" value="ECO:0007669"/>
    <property type="project" value="TreeGrafter"/>
</dbReference>
<dbReference type="SMART" id="SM00563">
    <property type="entry name" value="PlsC"/>
    <property type="match status" value="1"/>
</dbReference>
<dbReference type="OrthoDB" id="202234at2759"/>
<keyword evidence="6" id="KW-1133">Transmembrane helix</keyword>
<evidence type="ECO:0000256" key="4">
    <source>
        <dbReference type="ARBA" id="ARBA00023315"/>
    </source>
</evidence>
<feature type="transmembrane region" description="Helical" evidence="6">
    <location>
        <begin position="123"/>
        <end position="141"/>
    </location>
</feature>
<dbReference type="Proteomes" id="UP000183832">
    <property type="component" value="Unassembled WGS sequence"/>
</dbReference>
<dbReference type="AlphaFoldDB" id="A0A1J1HTZ7"/>
<keyword evidence="5" id="KW-1208">Phospholipid metabolism</keyword>
<gene>
    <name evidence="8" type="ORF">CLUMA_CG004534</name>
</gene>
<dbReference type="InterPro" id="IPR002123">
    <property type="entry name" value="Plipid/glycerol_acylTrfase"/>
</dbReference>
<dbReference type="PANTHER" id="PTHR10434:SF11">
    <property type="entry name" value="1-ACYL-SN-GLYCEROL-3-PHOSPHATE ACYLTRANSFERASE"/>
    <property type="match status" value="1"/>
</dbReference>
<dbReference type="STRING" id="568069.A0A1J1HTZ7"/>
<name>A0A1J1HTZ7_9DIPT</name>
<dbReference type="InterPro" id="IPR004552">
    <property type="entry name" value="AGP_acyltrans"/>
</dbReference>
<evidence type="ECO:0000256" key="1">
    <source>
        <dbReference type="ARBA" id="ARBA00004728"/>
    </source>
</evidence>
<protein>
    <recommendedName>
        <fullName evidence="5">1-acyl-sn-glycerol-3-phosphate acyltransferase</fullName>
        <ecNumber evidence="5">2.3.1.51</ecNumber>
    </recommendedName>
</protein>
<dbReference type="NCBIfam" id="TIGR00530">
    <property type="entry name" value="AGP_acyltrn"/>
    <property type="match status" value="1"/>
</dbReference>
<sequence length="273" mass="31144">MDSSWEFVMSAMLSIYLIKNYKPLIYYLKFNYFCGSLTTIVTILIPYFMLKPRNVLNFLVCCAGCKHISKVIGIKWTLRGAENLSKDRTCVFVANHQSSLDIQGMIDVWPVIKKMTAIAKRELLFAGPFGISMFLAGLTFINRQAGEKAGQEMINMMEDLKKKNIKLWVFPEGTRRNTGEIHQFKKGAFYTAIQAQVPIVPVVFSSYKPFLDSEKKIFNKGEVIITALPEVSTKNLTVNDVDDLIKQVRDSMISVYVKTSKEITTKMLKFKED</sequence>
<dbReference type="EC" id="2.3.1.51" evidence="5"/>
<comment type="catalytic activity">
    <reaction evidence="5">
        <text>a 1-acyl-sn-glycero-3-phosphate + an acyl-CoA = a 1,2-diacyl-sn-glycero-3-phosphate + CoA</text>
        <dbReference type="Rhea" id="RHEA:19709"/>
        <dbReference type="ChEBI" id="CHEBI:57287"/>
        <dbReference type="ChEBI" id="CHEBI:57970"/>
        <dbReference type="ChEBI" id="CHEBI:58342"/>
        <dbReference type="ChEBI" id="CHEBI:58608"/>
        <dbReference type="EC" id="2.3.1.51"/>
    </reaction>
</comment>
<keyword evidence="6" id="KW-0472">Membrane</keyword>
<feature type="transmembrane region" description="Helical" evidence="6">
    <location>
        <begin position="30"/>
        <end position="50"/>
    </location>
</feature>